<keyword evidence="4" id="KW-0479">Metal-binding</keyword>
<keyword evidence="5" id="KW-0677">Repeat</keyword>
<comment type="cofactor">
    <cofactor evidence="2">
        <name>Fe cation</name>
        <dbReference type="ChEBI" id="CHEBI:24875"/>
    </cofactor>
</comment>
<dbReference type="Pfam" id="PF13640">
    <property type="entry name" value="2OG-FeII_Oxy_3"/>
    <property type="match status" value="1"/>
</dbReference>
<evidence type="ECO:0000256" key="7">
    <source>
        <dbReference type="ARBA" id="ARBA00023002"/>
    </source>
</evidence>
<dbReference type="EMBL" id="LR796418">
    <property type="protein sequence ID" value="CAB4143641.1"/>
    <property type="molecule type" value="Genomic_DNA"/>
</dbReference>
<evidence type="ECO:0000256" key="5">
    <source>
        <dbReference type="ARBA" id="ARBA00022737"/>
    </source>
</evidence>
<dbReference type="GO" id="GO:0019797">
    <property type="term" value="F:procollagen-proline 3-dioxygenase activity"/>
    <property type="evidence" value="ECO:0007669"/>
    <property type="project" value="UniProtKB-EC"/>
</dbReference>
<sequence>MVLIKNPSHDYIYDGYEEVMVETEDIKNIYVYENFISSEDLSKINEYIQSGTFASNAIHEFPYETLDFRESEEIISIMKEYRDRAALLLEQTFDCKVALSEIAGLTKFKTGENLNEHADKICASWRDLSTSLYYNEDFEGGELYFSQYDVTFKPKAGMMIYFPAGANYQHRVNYVTAGTRYATTTFWKVEKWNGIQYS</sequence>
<dbReference type="InterPro" id="IPR006620">
    <property type="entry name" value="Pro_4_hyd_alph"/>
</dbReference>
<dbReference type="EC" id="1.14.11.7" evidence="3"/>
<dbReference type="GO" id="GO:0005506">
    <property type="term" value="F:iron ion binding"/>
    <property type="evidence" value="ECO:0007669"/>
    <property type="project" value="InterPro"/>
</dbReference>
<evidence type="ECO:0000256" key="4">
    <source>
        <dbReference type="ARBA" id="ARBA00022723"/>
    </source>
</evidence>
<name>A0A6J5MBT5_9CAUD</name>
<evidence type="ECO:0000259" key="9">
    <source>
        <dbReference type="PROSITE" id="PS51471"/>
    </source>
</evidence>
<evidence type="ECO:0000256" key="1">
    <source>
        <dbReference type="ARBA" id="ARBA00001961"/>
    </source>
</evidence>
<dbReference type="PANTHER" id="PTHR14049:SF9">
    <property type="entry name" value="PROCOLLAGEN-PROLINE 3-DIOXYGENASE"/>
    <property type="match status" value="1"/>
</dbReference>
<organism evidence="10">
    <name type="scientific">uncultured Caudovirales phage</name>
    <dbReference type="NCBI Taxonomy" id="2100421"/>
    <lineage>
        <taxon>Viruses</taxon>
        <taxon>Duplodnaviria</taxon>
        <taxon>Heunggongvirae</taxon>
        <taxon>Uroviricota</taxon>
        <taxon>Caudoviricetes</taxon>
        <taxon>Peduoviridae</taxon>
        <taxon>Maltschvirus</taxon>
        <taxon>Maltschvirus maltsch</taxon>
    </lineage>
</organism>
<accession>A0A6J5MBT5</accession>
<dbReference type="PROSITE" id="PS51471">
    <property type="entry name" value="FE2OG_OXY"/>
    <property type="match status" value="1"/>
</dbReference>
<dbReference type="GO" id="GO:0032963">
    <property type="term" value="P:collagen metabolic process"/>
    <property type="evidence" value="ECO:0007669"/>
    <property type="project" value="InterPro"/>
</dbReference>
<protein>
    <recommendedName>
        <fullName evidence="3">procollagen-proline 3-dioxygenase</fullName>
        <ecNumber evidence="3">1.14.11.7</ecNumber>
    </recommendedName>
</protein>
<evidence type="ECO:0000313" key="11">
    <source>
        <dbReference type="EMBL" id="CAB4162949.1"/>
    </source>
</evidence>
<evidence type="ECO:0000256" key="2">
    <source>
        <dbReference type="ARBA" id="ARBA00001962"/>
    </source>
</evidence>
<dbReference type="InterPro" id="IPR005123">
    <property type="entry name" value="Oxoglu/Fe-dep_dioxygenase_dom"/>
</dbReference>
<reference evidence="10" key="1">
    <citation type="submission" date="2020-04" db="EMBL/GenBank/DDBJ databases">
        <authorList>
            <person name="Chiriac C."/>
            <person name="Salcher M."/>
            <person name="Ghai R."/>
            <person name="Kavagutti S V."/>
        </authorList>
    </citation>
    <scope>NUCLEOTIDE SEQUENCE</scope>
</reference>
<dbReference type="PANTHER" id="PTHR14049">
    <property type="entry name" value="LEPRECAN 1"/>
    <property type="match status" value="1"/>
</dbReference>
<feature type="domain" description="Fe2OG dioxygenase" evidence="9">
    <location>
        <begin position="99"/>
        <end position="190"/>
    </location>
</feature>
<dbReference type="InterPro" id="IPR044862">
    <property type="entry name" value="Pro_4_hyd_alph_FE2OG_OXY"/>
</dbReference>
<keyword evidence="7" id="KW-0560">Oxidoreductase</keyword>
<evidence type="ECO:0000256" key="8">
    <source>
        <dbReference type="ARBA" id="ARBA00023004"/>
    </source>
</evidence>
<proteinExistence type="predicted"/>
<dbReference type="Gene3D" id="2.60.120.620">
    <property type="entry name" value="q2cbj1_9rhob like domain"/>
    <property type="match status" value="1"/>
</dbReference>
<keyword evidence="8" id="KW-0408">Iron</keyword>
<comment type="cofactor">
    <cofactor evidence="1">
        <name>L-ascorbate</name>
        <dbReference type="ChEBI" id="CHEBI:38290"/>
    </cofactor>
</comment>
<evidence type="ECO:0000256" key="3">
    <source>
        <dbReference type="ARBA" id="ARBA00012262"/>
    </source>
</evidence>
<evidence type="ECO:0000256" key="6">
    <source>
        <dbReference type="ARBA" id="ARBA00022964"/>
    </source>
</evidence>
<dbReference type="SMART" id="SM00702">
    <property type="entry name" value="P4Hc"/>
    <property type="match status" value="1"/>
</dbReference>
<keyword evidence="6 10" id="KW-0223">Dioxygenase</keyword>
<dbReference type="EMBL" id="LR796737">
    <property type="protein sequence ID" value="CAB4162949.1"/>
    <property type="molecule type" value="Genomic_DNA"/>
</dbReference>
<gene>
    <name evidence="10" type="ORF">UFOVP436_197</name>
    <name evidence="11" type="ORF">UFOVP784_197</name>
</gene>
<dbReference type="GO" id="GO:0031418">
    <property type="term" value="F:L-ascorbic acid binding"/>
    <property type="evidence" value="ECO:0007669"/>
    <property type="project" value="InterPro"/>
</dbReference>
<dbReference type="InterPro" id="IPR039575">
    <property type="entry name" value="P3H"/>
</dbReference>
<evidence type="ECO:0000313" key="10">
    <source>
        <dbReference type="EMBL" id="CAB4143641.1"/>
    </source>
</evidence>